<evidence type="ECO:0000313" key="2">
    <source>
        <dbReference type="Proteomes" id="UP000612329"/>
    </source>
</evidence>
<dbReference type="SUPFAM" id="SSF48371">
    <property type="entry name" value="ARM repeat"/>
    <property type="match status" value="1"/>
</dbReference>
<dbReference type="AlphaFoldDB" id="A0A8J3BQ34"/>
<sequence length="189" mass="22135">MTFKEFYDTLTYVNASRNSRLKYAGLILDDLSLMPNLVEIMFMIDDKVSCKAAWIFEYVCTENIYAIVPFLDEFTNNLNKVHFDSAKRPLAKVCEMIATVNYSEQPNPIRKMLLSKHKERIIEACFDWMINDEKTAVKAYAMSTLYLFGQDYKWIHPELAQLLEHDYPNQSAGFKARAKHILKQIKTKR</sequence>
<evidence type="ECO:0000313" key="1">
    <source>
        <dbReference type="EMBL" id="GGK19720.1"/>
    </source>
</evidence>
<dbReference type="Proteomes" id="UP000612329">
    <property type="component" value="Unassembled WGS sequence"/>
</dbReference>
<gene>
    <name evidence="1" type="ORF">GCM10007962_12250</name>
</gene>
<reference evidence="1" key="2">
    <citation type="submission" date="2020-09" db="EMBL/GenBank/DDBJ databases">
        <authorList>
            <person name="Sun Q."/>
            <person name="Ohkuma M."/>
        </authorList>
    </citation>
    <scope>NUCLEOTIDE SEQUENCE</scope>
    <source>
        <strain evidence="1">JCM 12862</strain>
    </source>
</reference>
<dbReference type="InterPro" id="IPR016024">
    <property type="entry name" value="ARM-type_fold"/>
</dbReference>
<name>A0A8J3BQ34_9FLAO</name>
<proteinExistence type="predicted"/>
<protein>
    <recommendedName>
        <fullName evidence="3">Adenylosuccinate lyase</fullName>
    </recommendedName>
</protein>
<keyword evidence="2" id="KW-1185">Reference proteome</keyword>
<comment type="caution">
    <text evidence="1">The sequence shown here is derived from an EMBL/GenBank/DDBJ whole genome shotgun (WGS) entry which is preliminary data.</text>
</comment>
<organism evidence="1 2">
    <name type="scientific">Yeosuana aromativorans</name>
    <dbReference type="NCBI Taxonomy" id="288019"/>
    <lineage>
        <taxon>Bacteria</taxon>
        <taxon>Pseudomonadati</taxon>
        <taxon>Bacteroidota</taxon>
        <taxon>Flavobacteriia</taxon>
        <taxon>Flavobacteriales</taxon>
        <taxon>Flavobacteriaceae</taxon>
        <taxon>Yeosuana</taxon>
    </lineage>
</organism>
<dbReference type="EMBL" id="BMNR01000002">
    <property type="protein sequence ID" value="GGK19720.1"/>
    <property type="molecule type" value="Genomic_DNA"/>
</dbReference>
<evidence type="ECO:0008006" key="3">
    <source>
        <dbReference type="Google" id="ProtNLM"/>
    </source>
</evidence>
<reference evidence="1" key="1">
    <citation type="journal article" date="2014" name="Int. J. Syst. Evol. Microbiol.">
        <title>Complete genome sequence of Corynebacterium casei LMG S-19264T (=DSM 44701T), isolated from a smear-ripened cheese.</title>
        <authorList>
            <consortium name="US DOE Joint Genome Institute (JGI-PGF)"/>
            <person name="Walter F."/>
            <person name="Albersmeier A."/>
            <person name="Kalinowski J."/>
            <person name="Ruckert C."/>
        </authorList>
    </citation>
    <scope>NUCLEOTIDE SEQUENCE</scope>
    <source>
        <strain evidence="1">JCM 12862</strain>
    </source>
</reference>
<accession>A0A8J3BQ34</accession>
<dbReference type="RefSeq" id="WP_188651036.1">
    <property type="nucleotide sequence ID" value="NZ_BMNR01000002.1"/>
</dbReference>